<dbReference type="Pfam" id="PF06983">
    <property type="entry name" value="3-dmu-9_3-mt"/>
    <property type="match status" value="1"/>
</dbReference>
<protein>
    <submittedName>
        <fullName evidence="2">VOC family protein</fullName>
    </submittedName>
</protein>
<accession>A0A4Z0MG78</accession>
<organism evidence="2 3">
    <name type="scientific">Hymenobacter wooponensis</name>
    <dbReference type="NCBI Taxonomy" id="1525360"/>
    <lineage>
        <taxon>Bacteria</taxon>
        <taxon>Pseudomonadati</taxon>
        <taxon>Bacteroidota</taxon>
        <taxon>Cytophagia</taxon>
        <taxon>Cytophagales</taxon>
        <taxon>Hymenobacteraceae</taxon>
        <taxon>Hymenobacter</taxon>
    </lineage>
</organism>
<dbReference type="InterPro" id="IPR029068">
    <property type="entry name" value="Glyas_Bleomycin-R_OHBP_Dase"/>
</dbReference>
<dbReference type="EMBL" id="SRKZ01000006">
    <property type="protein sequence ID" value="TGD78489.1"/>
    <property type="molecule type" value="Genomic_DNA"/>
</dbReference>
<dbReference type="InterPro" id="IPR028973">
    <property type="entry name" value="PhnB-like"/>
</dbReference>
<dbReference type="PANTHER" id="PTHR33990">
    <property type="entry name" value="PROTEIN YJDN-RELATED"/>
    <property type="match status" value="1"/>
</dbReference>
<dbReference type="CDD" id="cd06588">
    <property type="entry name" value="PhnB_like"/>
    <property type="match status" value="1"/>
</dbReference>
<keyword evidence="3" id="KW-1185">Reference proteome</keyword>
<dbReference type="SUPFAM" id="SSF54593">
    <property type="entry name" value="Glyoxalase/Bleomycin resistance protein/Dihydroxybiphenyl dioxygenase"/>
    <property type="match status" value="1"/>
</dbReference>
<feature type="domain" description="PhnB-like" evidence="1">
    <location>
        <begin position="5"/>
        <end position="133"/>
    </location>
</feature>
<dbReference type="PANTHER" id="PTHR33990:SF1">
    <property type="entry name" value="PROTEIN YJDN"/>
    <property type="match status" value="1"/>
</dbReference>
<evidence type="ECO:0000313" key="2">
    <source>
        <dbReference type="EMBL" id="TGD78489.1"/>
    </source>
</evidence>
<evidence type="ECO:0000259" key="1">
    <source>
        <dbReference type="Pfam" id="PF06983"/>
    </source>
</evidence>
<proteinExistence type="predicted"/>
<dbReference type="RefSeq" id="WP_135532348.1">
    <property type="nucleotide sequence ID" value="NZ_SRKZ01000006.1"/>
</dbReference>
<dbReference type="Gene3D" id="3.10.180.10">
    <property type="entry name" value="2,3-Dihydroxybiphenyl 1,2-Dioxygenase, domain 1"/>
    <property type="match status" value="1"/>
</dbReference>
<sequence>MSTPQLTPYLAFNGTCRAAMTFYQQCLGGELMIQPFEGTPAAEQLPADADAQQQVLHAILQNDGFTLMASDAGMQEVTKGNMVSLSLNCTSPEQIQHLFGQLSAGGTITMPLQDTFWGATFGMFIDQFGIDWMLNYDKEPQQH</sequence>
<evidence type="ECO:0000313" key="3">
    <source>
        <dbReference type="Proteomes" id="UP000298284"/>
    </source>
</evidence>
<gene>
    <name evidence="2" type="ORF">EU557_20515</name>
</gene>
<dbReference type="OrthoDB" id="9795306at2"/>
<comment type="caution">
    <text evidence="2">The sequence shown here is derived from an EMBL/GenBank/DDBJ whole genome shotgun (WGS) entry which is preliminary data.</text>
</comment>
<dbReference type="AlphaFoldDB" id="A0A4Z0MG78"/>
<dbReference type="Proteomes" id="UP000298284">
    <property type="component" value="Unassembled WGS sequence"/>
</dbReference>
<reference evidence="2 3" key="1">
    <citation type="submission" date="2019-04" db="EMBL/GenBank/DDBJ databases">
        <authorList>
            <person name="Feng G."/>
            <person name="Zhang J."/>
            <person name="Zhu H."/>
        </authorList>
    </citation>
    <scope>NUCLEOTIDE SEQUENCE [LARGE SCALE GENOMIC DNA]</scope>
    <source>
        <strain evidence="2 3">JCM 19491</strain>
    </source>
</reference>
<name>A0A4Z0MG78_9BACT</name>